<dbReference type="SMART" id="SM00450">
    <property type="entry name" value="RHOD"/>
    <property type="match status" value="1"/>
</dbReference>
<dbReference type="EMBL" id="JBHUCZ010000003">
    <property type="protein sequence ID" value="MFD1567408.1"/>
    <property type="molecule type" value="Genomic_DNA"/>
</dbReference>
<proteinExistence type="predicted"/>
<reference evidence="3 4" key="1">
    <citation type="journal article" date="2019" name="Int. J. Syst. Evol. Microbiol.">
        <title>The Global Catalogue of Microorganisms (GCM) 10K type strain sequencing project: providing services to taxonomists for standard genome sequencing and annotation.</title>
        <authorList>
            <consortium name="The Broad Institute Genomics Platform"/>
            <consortium name="The Broad Institute Genome Sequencing Center for Infectious Disease"/>
            <person name="Wu L."/>
            <person name="Ma J."/>
        </authorList>
    </citation>
    <scope>NUCLEOTIDE SEQUENCE [LARGE SCALE GENOMIC DNA]</scope>
    <source>
        <strain evidence="3 4">CGMCC 1.12859</strain>
    </source>
</reference>
<dbReference type="CDD" id="cd00158">
    <property type="entry name" value="RHOD"/>
    <property type="match status" value="1"/>
</dbReference>
<dbReference type="PANTHER" id="PTHR43031">
    <property type="entry name" value="FAD-DEPENDENT OXIDOREDUCTASE"/>
    <property type="match status" value="1"/>
</dbReference>
<dbReference type="Proteomes" id="UP001597139">
    <property type="component" value="Unassembled WGS sequence"/>
</dbReference>
<sequence length="108" mass="11554">MVAEISPEELQDRLDDDDAPQLIDIRPPSAFARGHLPGSQNVPMAELTGRVGDIEFGDEVVVACQIGQSSKQAVKLLTSYEGTGDADLRSLEGGLEAWEGEVETGRSN</sequence>
<dbReference type="AlphaFoldDB" id="A0ABD6BQJ4"/>
<dbReference type="PANTHER" id="PTHR43031:SF1">
    <property type="entry name" value="PYRIDINE NUCLEOTIDE-DISULPHIDE OXIDOREDUCTASE"/>
    <property type="match status" value="1"/>
</dbReference>
<dbReference type="RefSeq" id="WP_267646379.1">
    <property type="nucleotide sequence ID" value="NZ_JANHGR010000001.1"/>
</dbReference>
<organism evidence="3 4">
    <name type="scientific">Halolamina litorea</name>
    <dbReference type="NCBI Taxonomy" id="1515593"/>
    <lineage>
        <taxon>Archaea</taxon>
        <taxon>Methanobacteriati</taxon>
        <taxon>Methanobacteriota</taxon>
        <taxon>Stenosarchaea group</taxon>
        <taxon>Halobacteria</taxon>
        <taxon>Halobacteriales</taxon>
        <taxon>Haloferacaceae</taxon>
    </lineage>
</organism>
<name>A0ABD6BQJ4_9EURY</name>
<evidence type="ECO:0000259" key="2">
    <source>
        <dbReference type="PROSITE" id="PS50206"/>
    </source>
</evidence>
<dbReference type="PROSITE" id="PS50206">
    <property type="entry name" value="RHODANESE_3"/>
    <property type="match status" value="1"/>
</dbReference>
<dbReference type="InterPro" id="IPR050229">
    <property type="entry name" value="GlpE_sulfurtransferase"/>
</dbReference>
<feature type="region of interest" description="Disordered" evidence="1">
    <location>
        <begin position="1"/>
        <end position="21"/>
    </location>
</feature>
<dbReference type="Gene3D" id="3.40.250.10">
    <property type="entry name" value="Rhodanese-like domain"/>
    <property type="match status" value="1"/>
</dbReference>
<feature type="compositionally biased region" description="Acidic residues" evidence="1">
    <location>
        <begin position="1"/>
        <end position="19"/>
    </location>
</feature>
<gene>
    <name evidence="3" type="ORF">ACFSAU_07875</name>
</gene>
<dbReference type="InterPro" id="IPR001763">
    <property type="entry name" value="Rhodanese-like_dom"/>
</dbReference>
<dbReference type="SUPFAM" id="SSF52821">
    <property type="entry name" value="Rhodanese/Cell cycle control phosphatase"/>
    <property type="match status" value="1"/>
</dbReference>
<dbReference type="InterPro" id="IPR036873">
    <property type="entry name" value="Rhodanese-like_dom_sf"/>
</dbReference>
<evidence type="ECO:0000313" key="3">
    <source>
        <dbReference type="EMBL" id="MFD1567408.1"/>
    </source>
</evidence>
<feature type="domain" description="Rhodanese" evidence="2">
    <location>
        <begin position="16"/>
        <end position="104"/>
    </location>
</feature>
<comment type="caution">
    <text evidence="3">The sequence shown here is derived from an EMBL/GenBank/DDBJ whole genome shotgun (WGS) entry which is preliminary data.</text>
</comment>
<evidence type="ECO:0000313" key="4">
    <source>
        <dbReference type="Proteomes" id="UP001597139"/>
    </source>
</evidence>
<accession>A0ABD6BQJ4</accession>
<dbReference type="Pfam" id="PF00581">
    <property type="entry name" value="Rhodanese"/>
    <property type="match status" value="1"/>
</dbReference>
<protein>
    <submittedName>
        <fullName evidence="3">Rhodanese-like domain-containing protein</fullName>
    </submittedName>
</protein>
<evidence type="ECO:0000256" key="1">
    <source>
        <dbReference type="SAM" id="MobiDB-lite"/>
    </source>
</evidence>
<keyword evidence="4" id="KW-1185">Reference proteome</keyword>